<dbReference type="PRINTS" id="PR00260">
    <property type="entry name" value="CHEMTRNSDUCR"/>
</dbReference>
<dbReference type="Gene3D" id="3.30.450.40">
    <property type="match status" value="2"/>
</dbReference>
<keyword evidence="7 9" id="KW-0807">Transducer</keyword>
<feature type="domain" description="Phytochrome chromophore attachment site" evidence="12">
    <location>
        <begin position="416"/>
        <end position="552"/>
    </location>
</feature>
<dbReference type="Gene3D" id="1.10.287.950">
    <property type="entry name" value="Methyl-accepting chemotaxis protein"/>
    <property type="match status" value="1"/>
</dbReference>
<keyword evidence="5 11" id="KW-1133">Transmembrane helix</keyword>
<dbReference type="PANTHER" id="PTHR32089:SF114">
    <property type="entry name" value="METHYL-ACCEPTING CHEMOTAXIS PROTEIN MCPB"/>
    <property type="match status" value="1"/>
</dbReference>
<evidence type="ECO:0000256" key="4">
    <source>
        <dbReference type="ARBA" id="ARBA00022692"/>
    </source>
</evidence>
<dbReference type="GO" id="GO:0005886">
    <property type="term" value="C:plasma membrane"/>
    <property type="evidence" value="ECO:0007669"/>
    <property type="project" value="UniProtKB-SubCell"/>
</dbReference>
<dbReference type="Gene3D" id="6.10.340.10">
    <property type="match status" value="1"/>
</dbReference>
<dbReference type="GO" id="GO:0006935">
    <property type="term" value="P:chemotaxis"/>
    <property type="evidence" value="ECO:0007669"/>
    <property type="project" value="UniProtKB-KW"/>
</dbReference>
<dbReference type="Gene3D" id="3.30.450.20">
    <property type="entry name" value="PAS domain"/>
    <property type="match status" value="1"/>
</dbReference>
<evidence type="ECO:0000259" key="13">
    <source>
        <dbReference type="PROSITE" id="PS50111"/>
    </source>
</evidence>
<feature type="domain" description="Methyl-accepting transducer" evidence="13">
    <location>
        <begin position="805"/>
        <end position="1041"/>
    </location>
</feature>
<dbReference type="InterPro" id="IPR033479">
    <property type="entry name" value="dCache_1"/>
</dbReference>
<dbReference type="Pfam" id="PF02743">
    <property type="entry name" value="dCache_1"/>
    <property type="match status" value="1"/>
</dbReference>
<dbReference type="CDD" id="cd18773">
    <property type="entry name" value="PDC1_HK_sensor"/>
    <property type="match status" value="1"/>
</dbReference>
<feature type="domain" description="Phytochrome chromophore attachment site" evidence="12">
    <location>
        <begin position="581"/>
        <end position="716"/>
    </location>
</feature>
<feature type="domain" description="HAMP" evidence="14">
    <location>
        <begin position="340"/>
        <end position="392"/>
    </location>
</feature>
<gene>
    <name evidence="15" type="ORF">CEN50_20095</name>
</gene>
<evidence type="ECO:0000313" key="15">
    <source>
        <dbReference type="EMBL" id="PLZ96028.1"/>
    </source>
</evidence>
<comment type="similarity">
    <text evidence="8">Belongs to the methyl-accepting chemotaxis (MCP) protein family.</text>
</comment>
<dbReference type="InterPro" id="IPR003660">
    <property type="entry name" value="HAMP_dom"/>
</dbReference>
<dbReference type="PROSITE" id="PS50885">
    <property type="entry name" value="HAMP"/>
    <property type="match status" value="2"/>
</dbReference>
<organism evidence="15 16">
    <name type="scientific">Fischerella thermalis CCMEE 5268</name>
    <dbReference type="NCBI Taxonomy" id="2019662"/>
    <lineage>
        <taxon>Bacteria</taxon>
        <taxon>Bacillati</taxon>
        <taxon>Cyanobacteriota</taxon>
        <taxon>Cyanophyceae</taxon>
        <taxon>Nostocales</taxon>
        <taxon>Hapalosiphonaceae</taxon>
        <taxon>Fischerella</taxon>
    </lineage>
</organism>
<dbReference type="PROSITE" id="PS50111">
    <property type="entry name" value="CHEMOTAXIS_TRANSDUC_2"/>
    <property type="match status" value="1"/>
</dbReference>
<protein>
    <submittedName>
        <fullName evidence="15">Chemotaxis protein</fullName>
    </submittedName>
</protein>
<dbReference type="SMART" id="SM00283">
    <property type="entry name" value="MA"/>
    <property type="match status" value="1"/>
</dbReference>
<evidence type="ECO:0000256" key="9">
    <source>
        <dbReference type="PROSITE-ProRule" id="PRU00284"/>
    </source>
</evidence>
<dbReference type="Proteomes" id="UP000235025">
    <property type="component" value="Unassembled WGS sequence"/>
</dbReference>
<sequence length="1078" mass="119951">MSPLKYKKHEKDYFNFSIRVIFSSIREMSLRTKMLIFAVAIGMLPTLVIGVLAYTLVSQATTKEITNTKQDTAKLLADNINSFLYINYGDIQRFFQQSFLENPQIQQAPNRQEIEEKLKKYISNAGSNFENITILDVNGNLIADSKGQEISNQKNQEYFQEILKTNKPYLSQNIIKNSSSTKPESSSIYLAAPIKDSTSKTVYVVLAVMPIQALEKTLAIFQINEDEYTIVDSSGKIIFSQKRYLWGKNFAEVFPEWEQLQAKNQVTSQILFEKNNNNQKLVTYVPLSQIEGLPDTQWRLILSTNIDIAFATQRQLFLAFQIGTIATALLVGGIAAILANRLVRPILATTTAVKKLGTGSLDTRIAIAGSDEFAVLGSNINQMANQLQNLLRQQTAEAEQLKLLTNILHSLRQSNNSEELFNITVQQARLALTADRVVIYQFNTCTGGKVIAESVETGFPVTLENSINDACIPPNLIEAYTKGRVLIINNVLEANFSKEHLKLMERLQVKANLVVPIIKNDQLFGFLIAHHCRNPHTWQPYEVSFLRQLAIQVGLTLERVSLLEVTQILKDTAISLSKANSSGEIYNLAVQNIRQALKVDRAIFYIIDEDCSGSVIAESVVAGWPCCLGTQIDDPCLVDYVEKHWQAGVIAINDIYQADLSDCYIQQLERFAVRANLVAPILLGDKLLGLLIAHQCSQPRFWQQSEISLFEQFVRIVSLSLERANLLEKAQKGQAIAETVSQQQRLQKEQLELQLLQLIDQVREASQGNLTVRAEVSSGEIGTIAEFLNYILENLQEIIIQVKQAASQVDVAIASNFEAMDQLAVASLKQTKEINRTLEAVDQMQHSIIDVARTAEQAAEVARNAYQVAETGGSAMDLTVENIIVLRETIDETCKQVKRLGESSQKISRVVALINEIAMKINLLAINTKIEAAHAGEEVQGFVAIAQEVGMLAAHSSAATAEIEEIVANIQLETSQVVKAMELGTTQVMEGTRLVQNTKQNLNHILDVCRQIDQLVNAISAATISQVQTSTEVSALMEEIAKISQITSNSSRQASTLLQQTMEISQQLQARVRTFKVS</sequence>
<dbReference type="SUPFAM" id="SSF158472">
    <property type="entry name" value="HAMP domain-like"/>
    <property type="match status" value="1"/>
</dbReference>
<evidence type="ECO:0000256" key="1">
    <source>
        <dbReference type="ARBA" id="ARBA00004651"/>
    </source>
</evidence>
<evidence type="ECO:0000256" key="6">
    <source>
        <dbReference type="ARBA" id="ARBA00023136"/>
    </source>
</evidence>
<comment type="caution">
    <text evidence="15">The sequence shown here is derived from an EMBL/GenBank/DDBJ whole genome shotgun (WGS) entry which is preliminary data.</text>
</comment>
<feature type="domain" description="HAMP" evidence="14">
    <location>
        <begin position="749"/>
        <end position="800"/>
    </location>
</feature>
<dbReference type="GO" id="GO:0004888">
    <property type="term" value="F:transmembrane signaling receptor activity"/>
    <property type="evidence" value="ECO:0007669"/>
    <property type="project" value="InterPro"/>
</dbReference>
<evidence type="ECO:0000256" key="10">
    <source>
        <dbReference type="SAM" id="Coils"/>
    </source>
</evidence>
<evidence type="ECO:0000256" key="2">
    <source>
        <dbReference type="ARBA" id="ARBA00022475"/>
    </source>
</evidence>
<dbReference type="PROSITE" id="PS50046">
    <property type="entry name" value="PHYTOCHROME_2"/>
    <property type="match status" value="2"/>
</dbReference>
<keyword evidence="2" id="KW-1003">Cell membrane</keyword>
<dbReference type="AlphaFoldDB" id="A0A2N6KBU8"/>
<evidence type="ECO:0000259" key="14">
    <source>
        <dbReference type="PROSITE" id="PS50885"/>
    </source>
</evidence>
<dbReference type="InterPro" id="IPR029016">
    <property type="entry name" value="GAF-like_dom_sf"/>
</dbReference>
<evidence type="ECO:0000256" key="8">
    <source>
        <dbReference type="ARBA" id="ARBA00029447"/>
    </source>
</evidence>
<evidence type="ECO:0000256" key="5">
    <source>
        <dbReference type="ARBA" id="ARBA00022989"/>
    </source>
</evidence>
<dbReference type="InterPro" id="IPR004090">
    <property type="entry name" value="Chemotax_Me-accpt_rcpt"/>
</dbReference>
<keyword evidence="4 11" id="KW-0812">Transmembrane</keyword>
<feature type="coiled-coil region" evidence="10">
    <location>
        <begin position="741"/>
        <end position="768"/>
    </location>
</feature>
<dbReference type="CDD" id="cd06225">
    <property type="entry name" value="HAMP"/>
    <property type="match status" value="2"/>
</dbReference>
<proteinExistence type="inferred from homology"/>
<dbReference type="SUPFAM" id="SSF55781">
    <property type="entry name" value="GAF domain-like"/>
    <property type="match status" value="2"/>
</dbReference>
<dbReference type="GO" id="GO:0007165">
    <property type="term" value="P:signal transduction"/>
    <property type="evidence" value="ECO:0007669"/>
    <property type="project" value="UniProtKB-KW"/>
</dbReference>
<dbReference type="EMBL" id="NMQA01000266">
    <property type="protein sequence ID" value="PLZ96028.1"/>
    <property type="molecule type" value="Genomic_DNA"/>
</dbReference>
<name>A0A2N6KBU8_9CYAN</name>
<dbReference type="InterPro" id="IPR003018">
    <property type="entry name" value="GAF"/>
</dbReference>
<keyword evidence="6 11" id="KW-0472">Membrane</keyword>
<dbReference type="InterPro" id="IPR004089">
    <property type="entry name" value="MCPsignal_dom"/>
</dbReference>
<feature type="transmembrane region" description="Helical" evidence="11">
    <location>
        <begin position="34"/>
        <end position="57"/>
    </location>
</feature>
<accession>A0A2N6KBU8</accession>
<dbReference type="SUPFAM" id="SSF103190">
    <property type="entry name" value="Sensory domain-like"/>
    <property type="match status" value="1"/>
</dbReference>
<dbReference type="Pfam" id="PF01590">
    <property type="entry name" value="GAF"/>
    <property type="match status" value="2"/>
</dbReference>
<evidence type="ECO:0000256" key="3">
    <source>
        <dbReference type="ARBA" id="ARBA00022500"/>
    </source>
</evidence>
<dbReference type="SMART" id="SM00065">
    <property type="entry name" value="GAF"/>
    <property type="match status" value="2"/>
</dbReference>
<keyword evidence="3" id="KW-0145">Chemotaxis</keyword>
<dbReference type="InterPro" id="IPR029151">
    <property type="entry name" value="Sensor-like_sf"/>
</dbReference>
<dbReference type="SMART" id="SM00304">
    <property type="entry name" value="HAMP"/>
    <property type="match status" value="2"/>
</dbReference>
<reference evidence="15 16" key="1">
    <citation type="submission" date="2017-07" db="EMBL/GenBank/DDBJ databases">
        <title>Genomes of Fischerella (Mastigocladus) sp. strains.</title>
        <authorList>
            <person name="Miller S.R."/>
        </authorList>
    </citation>
    <scope>NUCLEOTIDE SEQUENCE [LARGE SCALE GENOMIC DNA]</scope>
    <source>
        <strain evidence="15 16">CCMEE 5268</strain>
    </source>
</reference>
<dbReference type="InterPro" id="IPR016132">
    <property type="entry name" value="Phyto_chromo_attachment"/>
</dbReference>
<feature type="transmembrane region" description="Helical" evidence="11">
    <location>
        <begin position="316"/>
        <end position="339"/>
    </location>
</feature>
<dbReference type="CDD" id="cd11386">
    <property type="entry name" value="MCP_signal"/>
    <property type="match status" value="1"/>
</dbReference>
<evidence type="ECO:0000256" key="7">
    <source>
        <dbReference type="ARBA" id="ARBA00023224"/>
    </source>
</evidence>
<comment type="subcellular location">
    <subcellularLocation>
        <location evidence="1">Cell membrane</location>
        <topology evidence="1">Multi-pass membrane protein</topology>
    </subcellularLocation>
</comment>
<dbReference type="Pfam" id="PF00672">
    <property type="entry name" value="HAMP"/>
    <property type="match status" value="1"/>
</dbReference>
<dbReference type="PANTHER" id="PTHR32089">
    <property type="entry name" value="METHYL-ACCEPTING CHEMOTAXIS PROTEIN MCPB"/>
    <property type="match status" value="1"/>
</dbReference>
<evidence type="ECO:0000313" key="16">
    <source>
        <dbReference type="Proteomes" id="UP000235025"/>
    </source>
</evidence>
<dbReference type="Pfam" id="PF00015">
    <property type="entry name" value="MCPsignal"/>
    <property type="match status" value="1"/>
</dbReference>
<keyword evidence="10" id="KW-0175">Coiled coil</keyword>
<dbReference type="SUPFAM" id="SSF58104">
    <property type="entry name" value="Methyl-accepting chemotaxis protein (MCP) signaling domain"/>
    <property type="match status" value="1"/>
</dbReference>
<evidence type="ECO:0000259" key="12">
    <source>
        <dbReference type="PROSITE" id="PS50046"/>
    </source>
</evidence>
<evidence type="ECO:0000256" key="11">
    <source>
        <dbReference type="SAM" id="Phobius"/>
    </source>
</evidence>